<keyword evidence="2" id="KW-1185">Reference proteome</keyword>
<organism evidence="1 2">
    <name type="scientific">Hyalomma asiaticum</name>
    <name type="common">Tick</name>
    <dbReference type="NCBI Taxonomy" id="266040"/>
    <lineage>
        <taxon>Eukaryota</taxon>
        <taxon>Metazoa</taxon>
        <taxon>Ecdysozoa</taxon>
        <taxon>Arthropoda</taxon>
        <taxon>Chelicerata</taxon>
        <taxon>Arachnida</taxon>
        <taxon>Acari</taxon>
        <taxon>Parasitiformes</taxon>
        <taxon>Ixodida</taxon>
        <taxon>Ixodoidea</taxon>
        <taxon>Ixodidae</taxon>
        <taxon>Hyalomminae</taxon>
        <taxon>Hyalomma</taxon>
    </lineage>
</organism>
<dbReference type="EMBL" id="CM023483">
    <property type="protein sequence ID" value="KAH6936011.1"/>
    <property type="molecule type" value="Genomic_DNA"/>
</dbReference>
<dbReference type="Proteomes" id="UP000821845">
    <property type="component" value="Chromosome 3"/>
</dbReference>
<gene>
    <name evidence="1" type="ORF">HPB50_012384</name>
</gene>
<protein>
    <submittedName>
        <fullName evidence="1">Uncharacterized protein</fullName>
    </submittedName>
</protein>
<evidence type="ECO:0000313" key="2">
    <source>
        <dbReference type="Proteomes" id="UP000821845"/>
    </source>
</evidence>
<proteinExistence type="predicted"/>
<evidence type="ECO:0000313" key="1">
    <source>
        <dbReference type="EMBL" id="KAH6936011.1"/>
    </source>
</evidence>
<accession>A0ACB7SPQ3</accession>
<sequence length="116" mass="12426">MIAACARCSFRIRSRVQPEVLVSQQEERHRPAGGIRCHGNSSSSRQAITACWTRAIFRAANRCTRADATAPQARCESVDGRPPSPPTPVAVYADALCPLSLDACSAAVTCSSPSFY</sequence>
<comment type="caution">
    <text evidence="1">The sequence shown here is derived from an EMBL/GenBank/DDBJ whole genome shotgun (WGS) entry which is preliminary data.</text>
</comment>
<name>A0ACB7SPQ3_HYAAI</name>
<reference evidence="1" key="1">
    <citation type="submission" date="2020-05" db="EMBL/GenBank/DDBJ databases">
        <title>Large-scale comparative analyses of tick genomes elucidate their genetic diversity and vector capacities.</title>
        <authorList>
            <person name="Jia N."/>
            <person name="Wang J."/>
            <person name="Shi W."/>
            <person name="Du L."/>
            <person name="Sun Y."/>
            <person name="Zhan W."/>
            <person name="Jiang J."/>
            <person name="Wang Q."/>
            <person name="Zhang B."/>
            <person name="Ji P."/>
            <person name="Sakyi L.B."/>
            <person name="Cui X."/>
            <person name="Yuan T."/>
            <person name="Jiang B."/>
            <person name="Yang W."/>
            <person name="Lam T.T.-Y."/>
            <person name="Chang Q."/>
            <person name="Ding S."/>
            <person name="Wang X."/>
            <person name="Zhu J."/>
            <person name="Ruan X."/>
            <person name="Zhao L."/>
            <person name="Wei J."/>
            <person name="Que T."/>
            <person name="Du C."/>
            <person name="Cheng J."/>
            <person name="Dai P."/>
            <person name="Han X."/>
            <person name="Huang E."/>
            <person name="Gao Y."/>
            <person name="Liu J."/>
            <person name="Shao H."/>
            <person name="Ye R."/>
            <person name="Li L."/>
            <person name="Wei W."/>
            <person name="Wang X."/>
            <person name="Wang C."/>
            <person name="Yang T."/>
            <person name="Huo Q."/>
            <person name="Li W."/>
            <person name="Guo W."/>
            <person name="Chen H."/>
            <person name="Zhou L."/>
            <person name="Ni X."/>
            <person name="Tian J."/>
            <person name="Zhou Y."/>
            <person name="Sheng Y."/>
            <person name="Liu T."/>
            <person name="Pan Y."/>
            <person name="Xia L."/>
            <person name="Li J."/>
            <person name="Zhao F."/>
            <person name="Cao W."/>
        </authorList>
    </citation>
    <scope>NUCLEOTIDE SEQUENCE</scope>
    <source>
        <strain evidence="1">Hyas-2018</strain>
    </source>
</reference>